<comment type="caution">
    <text evidence="5">The sequence shown here is derived from an EMBL/GenBank/DDBJ whole genome shotgun (WGS) entry which is preliminary data.</text>
</comment>
<dbReference type="Pfam" id="PF22725">
    <property type="entry name" value="GFO_IDH_MocA_C3"/>
    <property type="match status" value="1"/>
</dbReference>
<accession>A0ABU4S2N2</accession>
<organism evidence="5 6">
    <name type="scientific">Gilvimarinus gilvus</name>
    <dbReference type="NCBI Taxonomy" id="3058038"/>
    <lineage>
        <taxon>Bacteria</taxon>
        <taxon>Pseudomonadati</taxon>
        <taxon>Pseudomonadota</taxon>
        <taxon>Gammaproteobacteria</taxon>
        <taxon>Cellvibrionales</taxon>
        <taxon>Cellvibrionaceae</taxon>
        <taxon>Gilvimarinus</taxon>
    </lineage>
</organism>
<keyword evidence="2" id="KW-0560">Oxidoreductase</keyword>
<dbReference type="SUPFAM" id="SSF55347">
    <property type="entry name" value="Glyceraldehyde-3-phosphate dehydrogenase-like, C-terminal domain"/>
    <property type="match status" value="1"/>
</dbReference>
<sequence>MNNSTIRWGIIGAGIIAHQMSDAISASEGNELVAVASRTAPKARDFAGKYGISAETYESLIARADIDVIYIATTHNFHCENALQALAGNKNLVIEKPFTVNADQAEQIARAARERNLFVMEAIWTRFLPSMQALREQVAEGVLGKVKVAHVTFGGISADQYRGRLYDPALAGGVTLDMGIYPISMLCCVLGELPTAVTGRCLFSDTGIDETASYQLTFASGCIATVNTSINMMLGQTMTLYGDEGRVNYPDFQGKGEYTLTQLDGRETTEEGVFGADNADNGFIHQVEEAARCLRAGLSESPIIPLGESVAIMKVLDDLRHQFPLRYDFE</sequence>
<dbReference type="RefSeq" id="WP_302720804.1">
    <property type="nucleotide sequence ID" value="NZ_JAULRU010000215.1"/>
</dbReference>
<dbReference type="PANTHER" id="PTHR22604">
    <property type="entry name" value="OXIDOREDUCTASES"/>
    <property type="match status" value="1"/>
</dbReference>
<evidence type="ECO:0000259" key="4">
    <source>
        <dbReference type="Pfam" id="PF22725"/>
    </source>
</evidence>
<protein>
    <submittedName>
        <fullName evidence="5">Gfo/Idh/MocA family oxidoreductase</fullName>
    </submittedName>
</protein>
<evidence type="ECO:0000313" key="6">
    <source>
        <dbReference type="Proteomes" id="UP001273505"/>
    </source>
</evidence>
<evidence type="ECO:0000256" key="2">
    <source>
        <dbReference type="ARBA" id="ARBA00023002"/>
    </source>
</evidence>
<keyword evidence="6" id="KW-1185">Reference proteome</keyword>
<dbReference type="EMBL" id="JAXAFO010000019">
    <property type="protein sequence ID" value="MDX6850073.1"/>
    <property type="molecule type" value="Genomic_DNA"/>
</dbReference>
<dbReference type="InterPro" id="IPR036291">
    <property type="entry name" value="NAD(P)-bd_dom_sf"/>
</dbReference>
<dbReference type="Pfam" id="PF01408">
    <property type="entry name" value="GFO_IDH_MocA"/>
    <property type="match status" value="1"/>
</dbReference>
<dbReference type="InterPro" id="IPR000683">
    <property type="entry name" value="Gfo/Idh/MocA-like_OxRdtase_N"/>
</dbReference>
<comment type="similarity">
    <text evidence="1">Belongs to the Gfo/Idh/MocA family.</text>
</comment>
<dbReference type="Gene3D" id="3.40.50.720">
    <property type="entry name" value="NAD(P)-binding Rossmann-like Domain"/>
    <property type="match status" value="1"/>
</dbReference>
<reference evidence="5 6" key="1">
    <citation type="submission" date="2023-11" db="EMBL/GenBank/DDBJ databases">
        <title>Gilvimarinus fulvus sp. nov., isolated from the surface of Kelp.</title>
        <authorList>
            <person name="Sun Y.Y."/>
            <person name="Gong Y."/>
            <person name="Du Z.J."/>
        </authorList>
    </citation>
    <scope>NUCLEOTIDE SEQUENCE [LARGE SCALE GENOMIC DNA]</scope>
    <source>
        <strain evidence="5 6">SDUM040013</strain>
    </source>
</reference>
<dbReference type="PANTHER" id="PTHR22604:SF105">
    <property type="entry name" value="TRANS-1,2-DIHYDROBENZENE-1,2-DIOL DEHYDROGENASE"/>
    <property type="match status" value="1"/>
</dbReference>
<proteinExistence type="inferred from homology"/>
<dbReference type="Gene3D" id="3.30.360.10">
    <property type="entry name" value="Dihydrodipicolinate Reductase, domain 2"/>
    <property type="match status" value="1"/>
</dbReference>
<evidence type="ECO:0000259" key="3">
    <source>
        <dbReference type="Pfam" id="PF01408"/>
    </source>
</evidence>
<dbReference type="InterPro" id="IPR050984">
    <property type="entry name" value="Gfo/Idh/MocA_domain"/>
</dbReference>
<evidence type="ECO:0000313" key="5">
    <source>
        <dbReference type="EMBL" id="MDX6850073.1"/>
    </source>
</evidence>
<dbReference type="SUPFAM" id="SSF51735">
    <property type="entry name" value="NAD(P)-binding Rossmann-fold domains"/>
    <property type="match status" value="1"/>
</dbReference>
<feature type="domain" description="Gfo/Idh/MocA-like oxidoreductase N-terminal" evidence="3">
    <location>
        <begin position="6"/>
        <end position="120"/>
    </location>
</feature>
<dbReference type="Proteomes" id="UP001273505">
    <property type="component" value="Unassembled WGS sequence"/>
</dbReference>
<feature type="domain" description="GFO/IDH/MocA-like oxidoreductase" evidence="4">
    <location>
        <begin position="131"/>
        <end position="247"/>
    </location>
</feature>
<dbReference type="InterPro" id="IPR055170">
    <property type="entry name" value="GFO_IDH_MocA-like_dom"/>
</dbReference>
<evidence type="ECO:0000256" key="1">
    <source>
        <dbReference type="ARBA" id="ARBA00010928"/>
    </source>
</evidence>
<name>A0ABU4S2N2_9GAMM</name>
<gene>
    <name evidence="5" type="ORF">SCD92_11935</name>
</gene>